<dbReference type="EMBL" id="JAEPRA010000001">
    <property type="protein sequence ID" value="KAG2188949.1"/>
    <property type="molecule type" value="Genomic_DNA"/>
</dbReference>
<feature type="region of interest" description="Disordered" evidence="1">
    <location>
        <begin position="1"/>
        <end position="133"/>
    </location>
</feature>
<name>A0A8H7US66_9FUNG</name>
<sequence>MSHTPGQETHNYDAYAGQYPPPNNQFPATTNNIAAPTAQYYPVYPPDQPQAYPHPPTPQNYAGYQDQFYSQDYSNNTSWPSGGPQPQVYHTPPPPTPNNQSYPNVNSGYDDPHSVPLGVYREPDHEAYNGRHDPESTALLSAANNRQPSAKPEPMHEEAEYDDVDVELQEPTHLVAPASYNRPDRDGFLPGERRRGAKPTTQGASDPATYLPRPYIEPSKGLCYGMTCCRMFCLLISVAFVAGGVALMIYAKVAKGNCDQAVQGVKQAQSLCDTVLYDALFYGGIAVTVLAGIGALWQLMMCLCARSR</sequence>
<organism evidence="3 4">
    <name type="scientific">Umbelopsis vinacea</name>
    <dbReference type="NCBI Taxonomy" id="44442"/>
    <lineage>
        <taxon>Eukaryota</taxon>
        <taxon>Fungi</taxon>
        <taxon>Fungi incertae sedis</taxon>
        <taxon>Mucoromycota</taxon>
        <taxon>Mucoromycotina</taxon>
        <taxon>Umbelopsidomycetes</taxon>
        <taxon>Umbelopsidales</taxon>
        <taxon>Umbelopsidaceae</taxon>
        <taxon>Umbelopsis</taxon>
    </lineage>
</organism>
<feature type="compositionally biased region" description="Polar residues" evidence="1">
    <location>
        <begin position="67"/>
        <end position="80"/>
    </location>
</feature>
<feature type="compositionally biased region" description="Basic and acidic residues" evidence="1">
    <location>
        <begin position="121"/>
        <end position="133"/>
    </location>
</feature>
<dbReference type="AlphaFoldDB" id="A0A8H7US66"/>
<keyword evidence="4" id="KW-1185">Reference proteome</keyword>
<feature type="compositionally biased region" description="Low complexity" evidence="1">
    <location>
        <begin position="27"/>
        <end position="42"/>
    </location>
</feature>
<feature type="region of interest" description="Disordered" evidence="1">
    <location>
        <begin position="173"/>
        <end position="211"/>
    </location>
</feature>
<feature type="compositionally biased region" description="Basic and acidic residues" evidence="1">
    <location>
        <begin position="182"/>
        <end position="194"/>
    </location>
</feature>
<reference evidence="3" key="1">
    <citation type="submission" date="2020-12" db="EMBL/GenBank/DDBJ databases">
        <title>Metabolic potential, ecology and presence of endohyphal bacteria is reflected in genomic diversity of Mucoromycotina.</title>
        <authorList>
            <person name="Muszewska A."/>
            <person name="Okrasinska A."/>
            <person name="Steczkiewicz K."/>
            <person name="Drgas O."/>
            <person name="Orlowska M."/>
            <person name="Perlinska-Lenart U."/>
            <person name="Aleksandrzak-Piekarczyk T."/>
            <person name="Szatraj K."/>
            <person name="Zielenkiewicz U."/>
            <person name="Pilsyk S."/>
            <person name="Malc E."/>
            <person name="Mieczkowski P."/>
            <person name="Kruszewska J.S."/>
            <person name="Biernat P."/>
            <person name="Pawlowska J."/>
        </authorList>
    </citation>
    <scope>NUCLEOTIDE SEQUENCE</scope>
    <source>
        <strain evidence="3">WA0000051536</strain>
    </source>
</reference>
<keyword evidence="2" id="KW-0472">Membrane</keyword>
<accession>A0A8H7US66</accession>
<proteinExistence type="predicted"/>
<protein>
    <submittedName>
        <fullName evidence="3">Uncharacterized protein</fullName>
    </submittedName>
</protein>
<keyword evidence="2" id="KW-0812">Transmembrane</keyword>
<dbReference type="Proteomes" id="UP000612746">
    <property type="component" value="Unassembled WGS sequence"/>
</dbReference>
<feature type="compositionally biased region" description="Pro residues" evidence="1">
    <location>
        <begin position="43"/>
        <end position="58"/>
    </location>
</feature>
<evidence type="ECO:0000256" key="1">
    <source>
        <dbReference type="SAM" id="MobiDB-lite"/>
    </source>
</evidence>
<dbReference type="OrthoDB" id="2376782at2759"/>
<evidence type="ECO:0000256" key="2">
    <source>
        <dbReference type="SAM" id="Phobius"/>
    </source>
</evidence>
<feature type="transmembrane region" description="Helical" evidence="2">
    <location>
        <begin position="232"/>
        <end position="251"/>
    </location>
</feature>
<evidence type="ECO:0000313" key="3">
    <source>
        <dbReference type="EMBL" id="KAG2188949.1"/>
    </source>
</evidence>
<gene>
    <name evidence="3" type="ORF">INT44_004091</name>
</gene>
<evidence type="ECO:0000313" key="4">
    <source>
        <dbReference type="Proteomes" id="UP000612746"/>
    </source>
</evidence>
<keyword evidence="2" id="KW-1133">Transmembrane helix</keyword>
<comment type="caution">
    <text evidence="3">The sequence shown here is derived from an EMBL/GenBank/DDBJ whole genome shotgun (WGS) entry which is preliminary data.</text>
</comment>
<feature type="transmembrane region" description="Helical" evidence="2">
    <location>
        <begin position="279"/>
        <end position="305"/>
    </location>
</feature>